<evidence type="ECO:0000256" key="2">
    <source>
        <dbReference type="ARBA" id="ARBA00008072"/>
    </source>
</evidence>
<dbReference type="InterPro" id="IPR036291">
    <property type="entry name" value="NAD(P)-bd_dom_sf"/>
</dbReference>
<dbReference type="SUPFAM" id="SSF51735">
    <property type="entry name" value="NAD(P)-binding Rossmann-fold domains"/>
    <property type="match status" value="1"/>
</dbReference>
<keyword evidence="9" id="KW-1185">Reference proteome</keyword>
<gene>
    <name evidence="8" type="ORF">GCM10009668_23530</name>
</gene>
<dbReference type="Proteomes" id="UP001501581">
    <property type="component" value="Unassembled WGS sequence"/>
</dbReference>
<dbReference type="Gene3D" id="3.40.50.720">
    <property type="entry name" value="NAD(P)-binding Rossmann-like Domain"/>
    <property type="match status" value="1"/>
</dbReference>
<keyword evidence="4 6" id="KW-0862">Zinc</keyword>
<dbReference type="PANTHER" id="PTHR43350:SF19">
    <property type="entry name" value="D-GULOSIDE 3-DEHYDROGENASE"/>
    <property type="match status" value="1"/>
</dbReference>
<dbReference type="CDD" id="cd08279">
    <property type="entry name" value="Zn_ADH_class_III"/>
    <property type="match status" value="1"/>
</dbReference>
<evidence type="ECO:0000256" key="3">
    <source>
        <dbReference type="ARBA" id="ARBA00022723"/>
    </source>
</evidence>
<feature type="domain" description="Enoyl reductase (ER)" evidence="7">
    <location>
        <begin position="8"/>
        <end position="357"/>
    </location>
</feature>
<dbReference type="RefSeq" id="WP_415629923.1">
    <property type="nucleotide sequence ID" value="NZ_CBCRZO010000005.1"/>
</dbReference>
<dbReference type="EMBL" id="BAAALG010000009">
    <property type="protein sequence ID" value="GAA1103830.1"/>
    <property type="molecule type" value="Genomic_DNA"/>
</dbReference>
<evidence type="ECO:0000256" key="1">
    <source>
        <dbReference type="ARBA" id="ARBA00001947"/>
    </source>
</evidence>
<name>A0ABP4EGR6_9ACTN</name>
<protein>
    <submittedName>
        <fullName evidence="8">Zn-dependent alcohol dehydrogenase</fullName>
    </submittedName>
</protein>
<sequence length="359" mass="36997">MRAAVLNGFDERPVIGEIDLGDILPQEVRIRTAATGVCHSDRFGQTGGNPHLELPAVLGHEAAGEVLEVGSAVTSVRPGDHVVVAPAGSCGTCTWCSQGHPQHCANLMRVRAPGLGSRLVRDGDPVTQYVGIGSFAEEMLVQASSVAQVPKEMPLDRAALLGCAVITGLGAVRHSAAVRLGQSVAVIGCGGVGLSAIQGAVLSGASRVIAIDRMPEKLAMATSFGATDVVDASTTDPVQAVLDLTGGVDHVIEVVGMPSTIEQSFAMLGTRGTATVVGLGRPGDTAALPTTAFLGERRIQGSRLGGTQLRVDVPLYARMYLTGRLDLDPLLGRTIGLDAVGEALDELHHATAARTVVTF</sequence>
<dbReference type="SMART" id="SM00829">
    <property type="entry name" value="PKS_ER"/>
    <property type="match status" value="1"/>
</dbReference>
<reference evidence="9" key="1">
    <citation type="journal article" date="2019" name="Int. J. Syst. Evol. Microbiol.">
        <title>The Global Catalogue of Microorganisms (GCM) 10K type strain sequencing project: providing services to taxonomists for standard genome sequencing and annotation.</title>
        <authorList>
            <consortium name="The Broad Institute Genomics Platform"/>
            <consortium name="The Broad Institute Genome Sequencing Center for Infectious Disease"/>
            <person name="Wu L."/>
            <person name="Ma J."/>
        </authorList>
    </citation>
    <scope>NUCLEOTIDE SEQUENCE [LARGE SCALE GENOMIC DNA]</scope>
    <source>
        <strain evidence="9">JCM 13008</strain>
    </source>
</reference>
<dbReference type="Pfam" id="PF08240">
    <property type="entry name" value="ADH_N"/>
    <property type="match status" value="1"/>
</dbReference>
<organism evidence="8 9">
    <name type="scientific">Nocardioides dubius</name>
    <dbReference type="NCBI Taxonomy" id="317019"/>
    <lineage>
        <taxon>Bacteria</taxon>
        <taxon>Bacillati</taxon>
        <taxon>Actinomycetota</taxon>
        <taxon>Actinomycetes</taxon>
        <taxon>Propionibacteriales</taxon>
        <taxon>Nocardioidaceae</taxon>
        <taxon>Nocardioides</taxon>
    </lineage>
</organism>
<accession>A0ABP4EGR6</accession>
<comment type="similarity">
    <text evidence="2 6">Belongs to the zinc-containing alcohol dehydrogenase family.</text>
</comment>
<evidence type="ECO:0000256" key="5">
    <source>
        <dbReference type="ARBA" id="ARBA00023002"/>
    </source>
</evidence>
<dbReference type="Gene3D" id="3.90.180.10">
    <property type="entry name" value="Medium-chain alcohol dehydrogenases, catalytic domain"/>
    <property type="match status" value="1"/>
</dbReference>
<dbReference type="Pfam" id="PF00107">
    <property type="entry name" value="ADH_zinc_N"/>
    <property type="match status" value="1"/>
</dbReference>
<keyword evidence="5" id="KW-0560">Oxidoreductase</keyword>
<evidence type="ECO:0000256" key="4">
    <source>
        <dbReference type="ARBA" id="ARBA00022833"/>
    </source>
</evidence>
<evidence type="ECO:0000313" key="9">
    <source>
        <dbReference type="Proteomes" id="UP001501581"/>
    </source>
</evidence>
<dbReference type="InterPro" id="IPR013154">
    <property type="entry name" value="ADH-like_N"/>
</dbReference>
<keyword evidence="3 6" id="KW-0479">Metal-binding</keyword>
<proteinExistence type="inferred from homology"/>
<dbReference type="PROSITE" id="PS00059">
    <property type="entry name" value="ADH_ZINC"/>
    <property type="match status" value="1"/>
</dbReference>
<comment type="cofactor">
    <cofactor evidence="1 6">
        <name>Zn(2+)</name>
        <dbReference type="ChEBI" id="CHEBI:29105"/>
    </cofactor>
</comment>
<evidence type="ECO:0000256" key="6">
    <source>
        <dbReference type="RuleBase" id="RU361277"/>
    </source>
</evidence>
<evidence type="ECO:0000313" key="8">
    <source>
        <dbReference type="EMBL" id="GAA1103830.1"/>
    </source>
</evidence>
<dbReference type="PANTHER" id="PTHR43350">
    <property type="entry name" value="NAD-DEPENDENT ALCOHOL DEHYDROGENASE"/>
    <property type="match status" value="1"/>
</dbReference>
<dbReference type="InterPro" id="IPR020843">
    <property type="entry name" value="ER"/>
</dbReference>
<dbReference type="InterPro" id="IPR013149">
    <property type="entry name" value="ADH-like_C"/>
</dbReference>
<dbReference type="InterPro" id="IPR002328">
    <property type="entry name" value="ADH_Zn_CS"/>
</dbReference>
<comment type="caution">
    <text evidence="8">The sequence shown here is derived from an EMBL/GenBank/DDBJ whole genome shotgun (WGS) entry which is preliminary data.</text>
</comment>
<evidence type="ECO:0000259" key="7">
    <source>
        <dbReference type="SMART" id="SM00829"/>
    </source>
</evidence>
<dbReference type="SUPFAM" id="SSF50129">
    <property type="entry name" value="GroES-like"/>
    <property type="match status" value="1"/>
</dbReference>
<dbReference type="InterPro" id="IPR011032">
    <property type="entry name" value="GroES-like_sf"/>
</dbReference>